<dbReference type="EMBL" id="FMWK01000002">
    <property type="protein sequence ID" value="SCZ77081.1"/>
    <property type="molecule type" value="Genomic_DNA"/>
</dbReference>
<reference evidence="1 2" key="1">
    <citation type="submission" date="2016-10" db="EMBL/GenBank/DDBJ databases">
        <authorList>
            <person name="de Groot N.N."/>
        </authorList>
    </citation>
    <scope>NUCLEOTIDE SEQUENCE [LARGE SCALE GENOMIC DNA]</scope>
    <source>
        <strain evidence="1 2">DSM 10317</strain>
    </source>
</reference>
<dbReference type="SUPFAM" id="SSF56784">
    <property type="entry name" value="HAD-like"/>
    <property type="match status" value="1"/>
</dbReference>
<dbReference type="InterPro" id="IPR023214">
    <property type="entry name" value="HAD_sf"/>
</dbReference>
<evidence type="ECO:0000313" key="2">
    <source>
        <dbReference type="Proteomes" id="UP000199428"/>
    </source>
</evidence>
<proteinExistence type="predicted"/>
<gene>
    <name evidence="1" type="ORF">SAMN02910350_00594</name>
</gene>
<dbReference type="PANTHER" id="PTHR35134">
    <property type="entry name" value="NUCLEOTIDASE YQFW-RELATED"/>
    <property type="match status" value="1"/>
</dbReference>
<dbReference type="RefSeq" id="WP_090161091.1">
    <property type="nucleotide sequence ID" value="NZ_FMWK01000002.1"/>
</dbReference>
<dbReference type="Proteomes" id="UP000199428">
    <property type="component" value="Unassembled WGS sequence"/>
</dbReference>
<dbReference type="InterPro" id="IPR052419">
    <property type="entry name" value="5_3-deoxyribonucleotidase-like"/>
</dbReference>
<dbReference type="Gene3D" id="3.40.50.1000">
    <property type="entry name" value="HAD superfamily/HAD-like"/>
    <property type="match status" value="1"/>
</dbReference>
<dbReference type="Pfam" id="PF24694">
    <property type="entry name" value="LNS2_PITM1-3"/>
    <property type="match status" value="1"/>
</dbReference>
<dbReference type="AlphaFoldDB" id="A0A1G5RUG1"/>
<accession>A0A1G5RUG1</accession>
<sequence length="198" mass="23874">MNIYVDFDDCLCETALHFSGLVKEMFDKDVPYENIQFFNLQKSFSLTEEQYQEMMIRAHTPEVLLTYEETPDASETINRWLDEGHDVSIITGRPYSAYEASRQWLDEHNLQRVKLYCLDKYGRDSFIKDSEFSLKLEEYYKMHFDYAIEDSPLAFKFFDHLPDLKVMVFDRPWNRNTELPNDNYHRCIDWKTIREIVK</sequence>
<dbReference type="InterPro" id="IPR036412">
    <property type="entry name" value="HAD-like_sf"/>
</dbReference>
<name>A0A1G5RUG1_PSEXY</name>
<organism evidence="1 2">
    <name type="scientific">Pseudobutyrivibrio xylanivorans</name>
    <dbReference type="NCBI Taxonomy" id="185007"/>
    <lineage>
        <taxon>Bacteria</taxon>
        <taxon>Bacillati</taxon>
        <taxon>Bacillota</taxon>
        <taxon>Clostridia</taxon>
        <taxon>Lachnospirales</taxon>
        <taxon>Lachnospiraceae</taxon>
        <taxon>Pseudobutyrivibrio</taxon>
    </lineage>
</organism>
<protein>
    <submittedName>
        <fullName evidence="1">Uncharacterized protein</fullName>
    </submittedName>
</protein>
<dbReference type="PANTHER" id="PTHR35134:SF2">
    <property type="entry name" value="NUCLEOTIDASE YQFW-RELATED"/>
    <property type="match status" value="1"/>
</dbReference>
<evidence type="ECO:0000313" key="1">
    <source>
        <dbReference type="EMBL" id="SCZ77081.1"/>
    </source>
</evidence>